<dbReference type="PANTHER" id="PTHR30413">
    <property type="entry name" value="INNER MEMBRANE TRANSPORT PERMEASE"/>
    <property type="match status" value="1"/>
</dbReference>
<proteinExistence type="inferred from homology"/>
<feature type="transmembrane region" description="Helical" evidence="9">
    <location>
        <begin position="79"/>
        <end position="100"/>
    </location>
</feature>
<feature type="transmembrane region" description="Helical" evidence="9">
    <location>
        <begin position="154"/>
        <end position="184"/>
    </location>
</feature>
<keyword evidence="3 9" id="KW-0813">Transport</keyword>
<dbReference type="PROSITE" id="PS51012">
    <property type="entry name" value="ABC_TM2"/>
    <property type="match status" value="1"/>
</dbReference>
<comment type="similarity">
    <text evidence="2 9">Belongs to the ABC-2 integral membrane protein family.</text>
</comment>
<reference evidence="13" key="1">
    <citation type="submission" date="2018-02" db="EMBL/GenBank/DDBJ databases">
        <authorList>
            <person name="Hausmann B."/>
        </authorList>
    </citation>
    <scope>NUCLEOTIDE SEQUENCE [LARGE SCALE GENOMIC DNA]</scope>
    <source>
        <strain evidence="13">Peat soil MAG SbA1</strain>
    </source>
</reference>
<keyword evidence="6 9" id="KW-0812">Transmembrane</keyword>
<feature type="transmembrane region" description="Helical" evidence="9">
    <location>
        <begin position="276"/>
        <end position="296"/>
    </location>
</feature>
<evidence type="ECO:0000256" key="5">
    <source>
        <dbReference type="ARBA" id="ARBA00022519"/>
    </source>
</evidence>
<evidence type="ECO:0000256" key="2">
    <source>
        <dbReference type="ARBA" id="ARBA00007783"/>
    </source>
</evidence>
<evidence type="ECO:0000256" key="10">
    <source>
        <dbReference type="SAM" id="MobiDB-lite"/>
    </source>
</evidence>
<keyword evidence="4 9" id="KW-1003">Cell membrane</keyword>
<sequence length="310" mass="34946">MRVSRPAQSSVQKSRENEVMAGLTTPMTPKDQANRTPERVLVLEPGRAERNYWRDLWLYRELFITLAWRDVAVHYKQTVIGIAWAVVRPLLTMLIFTVVFGRLAKLRSDGAVPYPVLVMAGMLPWMLFSTILNEGSNSIVSSANLISKVYFPRLIVPCASAVVALVDFGISFVLLVLMMFWFGVRPDLRILFLPLFILLAMLASLGPALYIAALNVRYRDFRFVIPFIMQLGMYVSPVGFSSARVPEKWRLLYSLNPTVGVIDGFRWCLLGGQSHLSVPSFCLGTAVTGVLLWLGISYFRKTERSFADLV</sequence>
<keyword evidence="5" id="KW-0997">Cell inner membrane</keyword>
<dbReference type="AlphaFoldDB" id="A0A2U3L1Y6"/>
<evidence type="ECO:0000256" key="7">
    <source>
        <dbReference type="ARBA" id="ARBA00022989"/>
    </source>
</evidence>
<dbReference type="GO" id="GO:0005886">
    <property type="term" value="C:plasma membrane"/>
    <property type="evidence" value="ECO:0007669"/>
    <property type="project" value="UniProtKB-SubCell"/>
</dbReference>
<dbReference type="GO" id="GO:0140359">
    <property type="term" value="F:ABC-type transporter activity"/>
    <property type="evidence" value="ECO:0007669"/>
    <property type="project" value="InterPro"/>
</dbReference>
<evidence type="ECO:0000313" key="12">
    <source>
        <dbReference type="EMBL" id="SPF45892.1"/>
    </source>
</evidence>
<feature type="transmembrane region" description="Helical" evidence="9">
    <location>
        <begin position="190"/>
        <end position="211"/>
    </location>
</feature>
<keyword evidence="8 9" id="KW-0472">Membrane</keyword>
<dbReference type="GO" id="GO:0015920">
    <property type="term" value="P:lipopolysaccharide transport"/>
    <property type="evidence" value="ECO:0007669"/>
    <property type="project" value="TreeGrafter"/>
</dbReference>
<feature type="compositionally biased region" description="Polar residues" evidence="10">
    <location>
        <begin position="1"/>
        <end position="12"/>
    </location>
</feature>
<protein>
    <recommendedName>
        <fullName evidence="9">Transport permease protein</fullName>
    </recommendedName>
</protein>
<feature type="transmembrane region" description="Helical" evidence="9">
    <location>
        <begin position="223"/>
        <end position="243"/>
    </location>
</feature>
<evidence type="ECO:0000259" key="11">
    <source>
        <dbReference type="PROSITE" id="PS51012"/>
    </source>
</evidence>
<dbReference type="EMBL" id="OMOD01000157">
    <property type="protein sequence ID" value="SPF45892.1"/>
    <property type="molecule type" value="Genomic_DNA"/>
</dbReference>
<evidence type="ECO:0000256" key="4">
    <source>
        <dbReference type="ARBA" id="ARBA00022475"/>
    </source>
</evidence>
<gene>
    <name evidence="12" type="ORF">SBA1_610022</name>
</gene>
<evidence type="ECO:0000256" key="6">
    <source>
        <dbReference type="ARBA" id="ARBA00022692"/>
    </source>
</evidence>
<accession>A0A2U3L1Y6</accession>
<dbReference type="Proteomes" id="UP000238701">
    <property type="component" value="Unassembled WGS sequence"/>
</dbReference>
<evidence type="ECO:0000256" key="9">
    <source>
        <dbReference type="RuleBase" id="RU361157"/>
    </source>
</evidence>
<dbReference type="Pfam" id="PF01061">
    <property type="entry name" value="ABC2_membrane"/>
    <property type="match status" value="1"/>
</dbReference>
<evidence type="ECO:0000256" key="3">
    <source>
        <dbReference type="ARBA" id="ARBA00022448"/>
    </source>
</evidence>
<feature type="domain" description="ABC transmembrane type-2" evidence="11">
    <location>
        <begin position="80"/>
        <end position="302"/>
    </location>
</feature>
<evidence type="ECO:0000256" key="8">
    <source>
        <dbReference type="ARBA" id="ARBA00023136"/>
    </source>
</evidence>
<dbReference type="PANTHER" id="PTHR30413:SF8">
    <property type="entry name" value="TRANSPORT PERMEASE PROTEIN"/>
    <property type="match status" value="1"/>
</dbReference>
<feature type="region of interest" description="Disordered" evidence="10">
    <location>
        <begin position="1"/>
        <end position="35"/>
    </location>
</feature>
<evidence type="ECO:0000256" key="1">
    <source>
        <dbReference type="ARBA" id="ARBA00004429"/>
    </source>
</evidence>
<organism evidence="12 13">
    <name type="scientific">Candidatus Sulfotelmatobacter kueseliae</name>
    <dbReference type="NCBI Taxonomy" id="2042962"/>
    <lineage>
        <taxon>Bacteria</taxon>
        <taxon>Pseudomonadati</taxon>
        <taxon>Acidobacteriota</taxon>
        <taxon>Terriglobia</taxon>
        <taxon>Terriglobales</taxon>
        <taxon>Candidatus Korobacteraceae</taxon>
        <taxon>Candidatus Sulfotelmatobacter</taxon>
    </lineage>
</organism>
<dbReference type="InterPro" id="IPR047817">
    <property type="entry name" value="ABC2_TM_bact-type"/>
</dbReference>
<name>A0A2U3L1Y6_9BACT</name>
<evidence type="ECO:0000313" key="13">
    <source>
        <dbReference type="Proteomes" id="UP000238701"/>
    </source>
</evidence>
<comment type="subcellular location">
    <subcellularLocation>
        <location evidence="1">Cell inner membrane</location>
        <topology evidence="1">Multi-pass membrane protein</topology>
    </subcellularLocation>
    <subcellularLocation>
        <location evidence="9">Cell membrane</location>
        <topology evidence="9">Multi-pass membrane protein</topology>
    </subcellularLocation>
</comment>
<dbReference type="InterPro" id="IPR013525">
    <property type="entry name" value="ABC2_TM"/>
</dbReference>
<feature type="transmembrane region" description="Helical" evidence="9">
    <location>
        <begin position="112"/>
        <end position="133"/>
    </location>
</feature>
<keyword evidence="7 9" id="KW-1133">Transmembrane helix</keyword>